<reference evidence="2 3" key="1">
    <citation type="submission" date="2020-04" db="EMBL/GenBank/DDBJ databases">
        <title>Whole-genome sequencing of Vibrio spp. from China reveals different genetic environments of blaCTX-M-14 among diverse lineages.</title>
        <authorList>
            <person name="Zheng Z."/>
            <person name="Ye L."/>
            <person name="Chen S."/>
        </authorList>
    </citation>
    <scope>NUCLEOTIDE SEQUENCE [LARGE SCALE GENOMIC DNA]</scope>
    <source>
        <strain evidence="2 3">Vb0574</strain>
    </source>
</reference>
<keyword evidence="2" id="KW-0808">Transferase</keyword>
<accession>A0A7Y0S0C9</accession>
<dbReference type="InterPro" id="IPR002654">
    <property type="entry name" value="Glyco_trans_25"/>
</dbReference>
<protein>
    <submittedName>
        <fullName evidence="2">Glycosyltransferase</fullName>
    </submittedName>
</protein>
<gene>
    <name evidence="2" type="ORF">HKB21_00335</name>
</gene>
<dbReference type="AlphaFoldDB" id="A0A7Y0S0C9"/>
<evidence type="ECO:0000313" key="3">
    <source>
        <dbReference type="Proteomes" id="UP000555836"/>
    </source>
</evidence>
<feature type="non-terminal residue" evidence="2">
    <location>
        <position position="54"/>
    </location>
</feature>
<proteinExistence type="predicted"/>
<sequence length="54" mass="6268">MKVFVVSLARSLDRRERIEEKLKQQGITFEFFDAVDGSVNSFLHAEKNRPTITL</sequence>
<name>A0A7Y0S0C9_VIBPH</name>
<evidence type="ECO:0000259" key="1">
    <source>
        <dbReference type="Pfam" id="PF01755"/>
    </source>
</evidence>
<dbReference type="Pfam" id="PF01755">
    <property type="entry name" value="Glyco_transf_25"/>
    <property type="match status" value="1"/>
</dbReference>
<evidence type="ECO:0000313" key="2">
    <source>
        <dbReference type="EMBL" id="NMU24067.1"/>
    </source>
</evidence>
<dbReference type="Proteomes" id="UP000555836">
    <property type="component" value="Unassembled WGS sequence"/>
</dbReference>
<dbReference type="EMBL" id="JABCLD010000078">
    <property type="protein sequence ID" value="NMU24067.1"/>
    <property type="molecule type" value="Genomic_DNA"/>
</dbReference>
<feature type="domain" description="Glycosyl transferase family 25" evidence="1">
    <location>
        <begin position="2"/>
        <end position="42"/>
    </location>
</feature>
<dbReference type="GO" id="GO:0016740">
    <property type="term" value="F:transferase activity"/>
    <property type="evidence" value="ECO:0007669"/>
    <property type="project" value="UniProtKB-KW"/>
</dbReference>
<organism evidence="2 3">
    <name type="scientific">Vibrio parahaemolyticus</name>
    <dbReference type="NCBI Taxonomy" id="670"/>
    <lineage>
        <taxon>Bacteria</taxon>
        <taxon>Pseudomonadati</taxon>
        <taxon>Pseudomonadota</taxon>
        <taxon>Gammaproteobacteria</taxon>
        <taxon>Vibrionales</taxon>
        <taxon>Vibrionaceae</taxon>
        <taxon>Vibrio</taxon>
    </lineage>
</organism>
<comment type="caution">
    <text evidence="2">The sequence shown here is derived from an EMBL/GenBank/DDBJ whole genome shotgun (WGS) entry which is preliminary data.</text>
</comment>